<reference evidence="1 2" key="1">
    <citation type="journal article" date="2021" name="Front. Genet.">
        <title>Chromosome-Level Genome Assembly Reveals Significant Gene Expansion in the Toll and IMD Signaling Pathways of Dendrolimus kikuchii.</title>
        <authorList>
            <person name="Zhou J."/>
            <person name="Wu P."/>
            <person name="Xiong Z."/>
            <person name="Liu N."/>
            <person name="Zhao N."/>
            <person name="Ji M."/>
            <person name="Qiu Y."/>
            <person name="Yang B."/>
        </authorList>
    </citation>
    <scope>NUCLEOTIDE SEQUENCE [LARGE SCALE GENOMIC DNA]</scope>
    <source>
        <strain evidence="1">Ann1</strain>
    </source>
</reference>
<protein>
    <submittedName>
        <fullName evidence="1">Uncharacterized protein</fullName>
    </submittedName>
</protein>
<dbReference type="Proteomes" id="UP000824533">
    <property type="component" value="Linkage Group LG01"/>
</dbReference>
<sequence length="109" mass="12503">MVLIDLNIFMSLGYKTKFENLKQLFISLIKIVNKSGPSRDPWDTPEGIFTHLEEYPLTTTACDLLSIQEENHLNKFPCTPAFSHFCKIPQCISTTIKTPQKLFFYVSKG</sequence>
<dbReference type="EMBL" id="CM034387">
    <property type="protein sequence ID" value="KAJ0184344.1"/>
    <property type="molecule type" value="Genomic_DNA"/>
</dbReference>
<keyword evidence="2" id="KW-1185">Reference proteome</keyword>
<evidence type="ECO:0000313" key="1">
    <source>
        <dbReference type="EMBL" id="KAJ0184344.1"/>
    </source>
</evidence>
<accession>A0ACC1DKM5</accession>
<gene>
    <name evidence="1" type="ORF">K1T71_000767</name>
</gene>
<proteinExistence type="predicted"/>
<name>A0ACC1DKM5_9NEOP</name>
<evidence type="ECO:0000313" key="2">
    <source>
        <dbReference type="Proteomes" id="UP000824533"/>
    </source>
</evidence>
<comment type="caution">
    <text evidence="1">The sequence shown here is derived from an EMBL/GenBank/DDBJ whole genome shotgun (WGS) entry which is preliminary data.</text>
</comment>
<organism evidence="1 2">
    <name type="scientific">Dendrolimus kikuchii</name>
    <dbReference type="NCBI Taxonomy" id="765133"/>
    <lineage>
        <taxon>Eukaryota</taxon>
        <taxon>Metazoa</taxon>
        <taxon>Ecdysozoa</taxon>
        <taxon>Arthropoda</taxon>
        <taxon>Hexapoda</taxon>
        <taxon>Insecta</taxon>
        <taxon>Pterygota</taxon>
        <taxon>Neoptera</taxon>
        <taxon>Endopterygota</taxon>
        <taxon>Lepidoptera</taxon>
        <taxon>Glossata</taxon>
        <taxon>Ditrysia</taxon>
        <taxon>Bombycoidea</taxon>
        <taxon>Lasiocampidae</taxon>
        <taxon>Dendrolimus</taxon>
    </lineage>
</organism>